<dbReference type="KEGG" id="cga:Celgi_2455"/>
<dbReference type="Proteomes" id="UP000000485">
    <property type="component" value="Chromosome"/>
</dbReference>
<dbReference type="HOGENOM" id="CLU_004542_5_3_11"/>
<dbReference type="PANTHER" id="PTHR42721">
    <property type="entry name" value="SUGAR HYDROLASE-RELATED"/>
    <property type="match status" value="1"/>
</dbReference>
<dbReference type="EMBL" id="CP002665">
    <property type="protein sequence ID" value="AEI12954.1"/>
    <property type="molecule type" value="Genomic_DNA"/>
</dbReference>
<evidence type="ECO:0000256" key="1">
    <source>
        <dbReference type="ARBA" id="ARBA00005336"/>
    </source>
</evidence>
<keyword evidence="2" id="KW-0732">Signal</keyword>
<keyword evidence="6" id="KW-1185">Reference proteome</keyword>
<dbReference type="SUPFAM" id="SSF52279">
    <property type="entry name" value="Beta-D-glucan exohydrolase, C-terminal domain"/>
    <property type="match status" value="1"/>
</dbReference>
<gene>
    <name evidence="5" type="ordered locus">Celgi_2455</name>
</gene>
<dbReference type="InterPro" id="IPR013783">
    <property type="entry name" value="Ig-like_fold"/>
</dbReference>
<reference evidence="6" key="1">
    <citation type="submission" date="2011-04" db="EMBL/GenBank/DDBJ databases">
        <title>Complete sequence of Cellvibrio gilvus ATCC 13127.</title>
        <authorList>
            <person name="Lucas S."/>
            <person name="Han J."/>
            <person name="Lapidus A."/>
            <person name="Cheng J.-F."/>
            <person name="Goodwin L."/>
            <person name="Pitluck S."/>
            <person name="Peters L."/>
            <person name="Munk A."/>
            <person name="Detter J.C."/>
            <person name="Han C."/>
            <person name="Tapia R."/>
            <person name="Land M."/>
            <person name="Hauser L."/>
            <person name="Kyrpides N."/>
            <person name="Ivanova N."/>
            <person name="Ovchinnikova G."/>
            <person name="Pagani I."/>
            <person name="Mead D."/>
            <person name="Brumm P."/>
            <person name="Woyke T."/>
        </authorList>
    </citation>
    <scope>NUCLEOTIDE SEQUENCE [LARGE SCALE GENOMIC DNA]</scope>
    <source>
        <strain evidence="6">ATCC 13127 / NRRL B-14078</strain>
    </source>
</reference>
<dbReference type="AlphaFoldDB" id="F8A210"/>
<comment type="similarity">
    <text evidence="1">Belongs to the glycosyl hydrolase 3 family.</text>
</comment>
<dbReference type="eggNOG" id="COG1472">
    <property type="taxonomic scope" value="Bacteria"/>
</dbReference>
<evidence type="ECO:0000259" key="4">
    <source>
        <dbReference type="SMART" id="SM01217"/>
    </source>
</evidence>
<organism evidence="5 6">
    <name type="scientific">Cellulomonas gilvus (strain ATCC 13127 / NRRL B-14078)</name>
    <name type="common">Cellvibrio gilvus</name>
    <dbReference type="NCBI Taxonomy" id="593907"/>
    <lineage>
        <taxon>Bacteria</taxon>
        <taxon>Bacillati</taxon>
        <taxon>Actinomycetota</taxon>
        <taxon>Actinomycetes</taxon>
        <taxon>Micrococcales</taxon>
        <taxon>Cellulomonadaceae</taxon>
        <taxon>Cellulomonas</taxon>
    </lineage>
</organism>
<protein>
    <submittedName>
        <fullName evidence="5">Glycoside hydrolase family 3 domain protein</fullName>
    </submittedName>
</protein>
<evidence type="ECO:0000313" key="5">
    <source>
        <dbReference type="EMBL" id="AEI12954.1"/>
    </source>
</evidence>
<dbReference type="InterPro" id="IPR044993">
    <property type="entry name" value="BXL"/>
</dbReference>
<dbReference type="InterPro" id="IPR002772">
    <property type="entry name" value="Glyco_hydro_3_C"/>
</dbReference>
<dbReference type="GO" id="GO:0009044">
    <property type="term" value="F:xylan 1,4-beta-xylosidase activity"/>
    <property type="evidence" value="ECO:0007669"/>
    <property type="project" value="InterPro"/>
</dbReference>
<dbReference type="SUPFAM" id="SSF50405">
    <property type="entry name" value="Actin-crosslinking proteins"/>
    <property type="match status" value="1"/>
</dbReference>
<feature type="domain" description="Fibronectin type III-like" evidence="4">
    <location>
        <begin position="731"/>
        <end position="800"/>
    </location>
</feature>
<dbReference type="Gene3D" id="2.60.120.380">
    <property type="match status" value="1"/>
</dbReference>
<evidence type="ECO:0000256" key="3">
    <source>
        <dbReference type="ARBA" id="ARBA00022801"/>
    </source>
</evidence>
<dbReference type="SUPFAM" id="SSF51445">
    <property type="entry name" value="(Trans)glycosidases"/>
    <property type="match status" value="1"/>
</dbReference>
<proteinExistence type="inferred from homology"/>
<dbReference type="PANTHER" id="PTHR42721:SF3">
    <property type="entry name" value="BETA-D-XYLOSIDASE 5-RELATED"/>
    <property type="match status" value="1"/>
</dbReference>
<dbReference type="Pfam" id="PF01915">
    <property type="entry name" value="Glyco_hydro_3_C"/>
    <property type="match status" value="1"/>
</dbReference>
<dbReference type="InterPro" id="IPR001764">
    <property type="entry name" value="Glyco_hydro_3_N"/>
</dbReference>
<dbReference type="InterPro" id="IPR036881">
    <property type="entry name" value="Glyco_hydro_3_C_sf"/>
</dbReference>
<dbReference type="Gene3D" id="3.20.20.300">
    <property type="entry name" value="Glycoside hydrolase, family 3, N-terminal domain"/>
    <property type="match status" value="1"/>
</dbReference>
<keyword evidence="3 5" id="KW-0378">Hydrolase</keyword>
<dbReference type="Gene3D" id="2.60.40.10">
    <property type="entry name" value="Immunoglobulins"/>
    <property type="match status" value="1"/>
</dbReference>
<dbReference type="InterPro" id="IPR017853">
    <property type="entry name" value="GH"/>
</dbReference>
<dbReference type="STRING" id="593907.Celgi_2455"/>
<dbReference type="GO" id="GO:0045493">
    <property type="term" value="P:xylan catabolic process"/>
    <property type="evidence" value="ECO:0007669"/>
    <property type="project" value="InterPro"/>
</dbReference>
<evidence type="ECO:0000313" key="6">
    <source>
        <dbReference type="Proteomes" id="UP000000485"/>
    </source>
</evidence>
<sequence>MPTDAPLYRDPTRPFDERARDLVARLTTAEKIAMLHQRGPAVERLGLRAFTTGAEVLHGVSWLGTATVYPQPVGLGATWDPELLERIGDAVGVELRAKHAADPSVSLNVWAPVVNPLRHPAWGRNEEGFSEDPHVTAELATAYARGLRGRHPVYWRTVPALKHAFGYNNETDRAVTSSQLRPRVLHEYELPAFLGPLRAATAGAVMAAYNLVDGRPNHLQGELLDLLRDAADGSLLIVSDAAAPGFVVTLQRYYDDHVEAHAAMLRAGIDSFTDNDADSAPTIERVTAALERGLLDEAVIDRAVARQLELRLRTAELDPELDPFVVGPDAIDLPEHRALAREAVARSVVVLENDGVLPLRPGVRVAVVGPHADRALHDWYSGTPPYLVGLGTALTERLGADAVRVVDGADRLVLRSVRTGGAVRASGSTHVLTADGDASDASAQHDLTHWGDGLWSLQVAGSGLLWSGARWVVHADATRLGGWVAQEAFRRQVHADGTWSLQHAGSGKWLRVQHDEAGTLVADGETPEQADRFTAEVLVSGAQAVRDACADADVVVVAVGNDPHLGGRETADRPSLELPGSMLALWRAARDGGADGPRRVLLVVSSYPYVLPPDLDADAVVWTSHGGQELGHGLTDVLTGDEEPRGRLTQAWPRASADVGDLFDYDVIAGGHTTWYAAHAPRYALGHGLTYGDVRYVGARLVDPAPVDPDVADHTAVRVALRNDGPRDAHELVQVYADAPAHRLPFGHRLVAHVRVLVPAGGEAEVDVPVRLERLATWDVTRDLLVVEPGPYELRVGASATDLPHALTLEVAGAPVPPRTVVGRAVRAADGDAFTDVELSAWHRTEGTAVQVARRRTSGTVELWTCDVRRARGLRGVLARTGPGVAQVRLAVRVGTGWRTLATLDAAAGGGRWDWSERSAPLQDLPAGDVHDLRLELVGAVRVGAVELTS</sequence>
<dbReference type="InterPro" id="IPR036962">
    <property type="entry name" value="Glyco_hydro_3_N_sf"/>
</dbReference>
<dbReference type="Pfam" id="PF00933">
    <property type="entry name" value="Glyco_hydro_3"/>
    <property type="match status" value="1"/>
</dbReference>
<dbReference type="GO" id="GO:0031222">
    <property type="term" value="P:arabinan catabolic process"/>
    <property type="evidence" value="ECO:0007669"/>
    <property type="project" value="TreeGrafter"/>
</dbReference>
<dbReference type="PRINTS" id="PR00133">
    <property type="entry name" value="GLHYDRLASE3"/>
</dbReference>
<dbReference type="RefSeq" id="WP_013884472.1">
    <property type="nucleotide sequence ID" value="NC_015671.1"/>
</dbReference>
<dbReference type="InterPro" id="IPR008999">
    <property type="entry name" value="Actin-crosslinking"/>
</dbReference>
<dbReference type="Gene3D" id="3.40.50.1700">
    <property type="entry name" value="Glycoside hydrolase family 3 C-terminal domain"/>
    <property type="match status" value="1"/>
</dbReference>
<evidence type="ECO:0000256" key="2">
    <source>
        <dbReference type="ARBA" id="ARBA00022729"/>
    </source>
</evidence>
<dbReference type="InterPro" id="IPR026891">
    <property type="entry name" value="Fn3-like"/>
</dbReference>
<dbReference type="Pfam" id="PF14310">
    <property type="entry name" value="Fn3-like"/>
    <property type="match status" value="1"/>
</dbReference>
<dbReference type="SMART" id="SM01217">
    <property type="entry name" value="Fn3_like"/>
    <property type="match status" value="1"/>
</dbReference>
<dbReference type="GO" id="GO:0046556">
    <property type="term" value="F:alpha-L-arabinofuranosidase activity"/>
    <property type="evidence" value="ECO:0007669"/>
    <property type="project" value="TreeGrafter"/>
</dbReference>
<dbReference type="CDD" id="cd23343">
    <property type="entry name" value="beta-trefoil_FSCN_BglX-like"/>
    <property type="match status" value="1"/>
</dbReference>
<name>F8A210_CELGA</name>
<accession>F8A210</accession>